<dbReference type="FunCoup" id="B3S8Y0">
    <property type="interactions" value="1321"/>
</dbReference>
<dbReference type="PANTHER" id="PTHR22600">
    <property type="entry name" value="BETA-HEXOSAMINIDASE"/>
    <property type="match status" value="1"/>
</dbReference>
<accession>B3S8Y0</accession>
<name>B3S8Y0_TRIAD</name>
<feature type="domain" description="Beta-hexosaminidase eukaryotic type N-terminal" evidence="10">
    <location>
        <begin position="2"/>
        <end position="122"/>
    </location>
</feature>
<comment type="catalytic activity">
    <reaction evidence="1 7">
        <text>Hydrolysis of terminal non-reducing N-acetyl-D-hexosamine residues in N-acetyl-beta-D-hexosaminides.</text>
        <dbReference type="EC" id="3.2.1.52"/>
    </reaction>
</comment>
<feature type="active site" description="Proton donor" evidence="8">
    <location>
        <position position="298"/>
    </location>
</feature>
<dbReference type="GO" id="GO:0004563">
    <property type="term" value="F:beta-N-acetylhexosaminidase activity"/>
    <property type="evidence" value="ECO:0000318"/>
    <property type="project" value="GO_Central"/>
</dbReference>
<dbReference type="CTD" id="6758003"/>
<dbReference type="Pfam" id="PF14845">
    <property type="entry name" value="Glycohydro_20b2"/>
    <property type="match status" value="1"/>
</dbReference>
<proteinExistence type="inferred from homology"/>
<evidence type="ECO:0000313" key="12">
    <source>
        <dbReference type="Proteomes" id="UP000009022"/>
    </source>
</evidence>
<feature type="domain" description="Glycoside hydrolase family 20 catalytic" evidence="9">
    <location>
        <begin position="143"/>
        <end position="460"/>
    </location>
</feature>
<dbReference type="RefSeq" id="XP_002116722.1">
    <property type="nucleotide sequence ID" value="XM_002116686.1"/>
</dbReference>
<dbReference type="InterPro" id="IPR017853">
    <property type="entry name" value="GH"/>
</dbReference>
<dbReference type="GO" id="GO:0005764">
    <property type="term" value="C:lysosome"/>
    <property type="evidence" value="ECO:0000318"/>
    <property type="project" value="GO_Central"/>
</dbReference>
<dbReference type="eggNOG" id="KOG2499">
    <property type="taxonomic scope" value="Eukaryota"/>
</dbReference>
<dbReference type="AlphaFoldDB" id="B3S8Y0"/>
<keyword evidence="3" id="KW-0732">Signal</keyword>
<protein>
    <recommendedName>
        <fullName evidence="7">Beta-hexosaminidase</fullName>
        <ecNumber evidence="7">3.2.1.52</ecNumber>
    </recommendedName>
</protein>
<evidence type="ECO:0000256" key="4">
    <source>
        <dbReference type="ARBA" id="ARBA00022801"/>
    </source>
</evidence>
<organism evidence="11 12">
    <name type="scientific">Trichoplax adhaerens</name>
    <name type="common">Trichoplax reptans</name>
    <dbReference type="NCBI Taxonomy" id="10228"/>
    <lineage>
        <taxon>Eukaryota</taxon>
        <taxon>Metazoa</taxon>
        <taxon>Placozoa</taxon>
        <taxon>Uniplacotomia</taxon>
        <taxon>Trichoplacea</taxon>
        <taxon>Trichoplacidae</taxon>
        <taxon>Trichoplax</taxon>
    </lineage>
</organism>
<dbReference type="Proteomes" id="UP000009022">
    <property type="component" value="Unassembled WGS sequence"/>
</dbReference>
<evidence type="ECO:0000313" key="11">
    <source>
        <dbReference type="EMBL" id="EDV20781.1"/>
    </source>
</evidence>
<comment type="similarity">
    <text evidence="2 7">Belongs to the glycosyl hydrolase 20 family.</text>
</comment>
<dbReference type="InterPro" id="IPR029018">
    <property type="entry name" value="Hex-like_dom2"/>
</dbReference>
<keyword evidence="4 7" id="KW-0378">Hydrolase</keyword>
<dbReference type="InterPro" id="IPR015883">
    <property type="entry name" value="Glyco_hydro_20_cat"/>
</dbReference>
<dbReference type="OMA" id="HATDTQS"/>
<dbReference type="KEGG" id="tad:TRIADDRAFT_36582"/>
<evidence type="ECO:0000256" key="5">
    <source>
        <dbReference type="ARBA" id="ARBA00023180"/>
    </source>
</evidence>
<evidence type="ECO:0000256" key="8">
    <source>
        <dbReference type="PIRSR" id="PIRSR001093-1"/>
    </source>
</evidence>
<evidence type="ECO:0000259" key="10">
    <source>
        <dbReference type="Pfam" id="PF14845"/>
    </source>
</evidence>
<evidence type="ECO:0000256" key="1">
    <source>
        <dbReference type="ARBA" id="ARBA00001231"/>
    </source>
</evidence>
<dbReference type="HOGENOM" id="CLU_007082_0_0_1"/>
<dbReference type="InParanoid" id="B3S8Y0"/>
<gene>
    <name evidence="11" type="ORF">TRIADDRAFT_36582</name>
</gene>
<dbReference type="STRING" id="10228.B3S8Y0"/>
<dbReference type="PhylomeDB" id="B3S8Y0"/>
<dbReference type="PRINTS" id="PR00738">
    <property type="entry name" value="GLHYDRLASE20"/>
</dbReference>
<dbReference type="InterPro" id="IPR029019">
    <property type="entry name" value="HEX_eukaryotic_N"/>
</dbReference>
<evidence type="ECO:0000256" key="3">
    <source>
        <dbReference type="ARBA" id="ARBA00022729"/>
    </source>
</evidence>
<dbReference type="GO" id="GO:0006491">
    <property type="term" value="P:N-glycan processing"/>
    <property type="evidence" value="ECO:0000318"/>
    <property type="project" value="GO_Central"/>
</dbReference>
<dbReference type="Gene3D" id="3.30.379.10">
    <property type="entry name" value="Chitobiase/beta-hexosaminidase domain 2-like"/>
    <property type="match status" value="1"/>
</dbReference>
<sequence>MPQTMSTTSSYLRIRPQQFQFESDSQSSLLRRAFQRYMKIAFLQPLPPNEPAAAVDPSAPKPHVIGNLTSLFFQIDNPNTDLRLGMDESYSLSIRATPQPVAFVHTKEIWGALRALETFSQLIDARADGFFISEAKIIDFPRFSHRGILVDTARHYLTMDTLLQHLDAMAYNKFNVLHWHIVDDQSFPFVSLTFPNMSLFGAYTQRHIYTPEDVSKVIEYARDRGIRVIPEFDTPGHASSWKSIPNLLTPCYGPNNIPNGNFGPINPIVDSNYEFLAVFFSEIKKRFPDAYVHLGGDEVSFSCWASNPDIQDFMVQKGFGKNFALLEQYYETRLLQLVEKVGLRYIIWQDVIDNKVKVNPNTVVQVWRSSPSYKSELKRVTSLNLKTILSSCWYLDLIGYGRDWEGYYRCDPQNFKGTTAEKNLVFGGEACLWGEYVDSTNFLERMWPRASAIGERLWSSAKVNNVDAALPRIDYHRCQHHIRRGIRAQPVNGYSFCQAEYNTVMRYMKKDEL</sequence>
<keyword evidence="5" id="KW-0325">Glycoprotein</keyword>
<dbReference type="SUPFAM" id="SSF55545">
    <property type="entry name" value="beta-N-acetylhexosaminidase-like domain"/>
    <property type="match status" value="1"/>
</dbReference>
<dbReference type="GO" id="GO:0016020">
    <property type="term" value="C:membrane"/>
    <property type="evidence" value="ECO:0000318"/>
    <property type="project" value="GO_Central"/>
</dbReference>
<dbReference type="SUPFAM" id="SSF51445">
    <property type="entry name" value="(Trans)glycosidases"/>
    <property type="match status" value="1"/>
</dbReference>
<dbReference type="GO" id="GO:0030203">
    <property type="term" value="P:glycosaminoglycan metabolic process"/>
    <property type="evidence" value="ECO:0000318"/>
    <property type="project" value="GO_Central"/>
</dbReference>
<dbReference type="GeneID" id="6758003"/>
<dbReference type="PANTHER" id="PTHR22600:SF21">
    <property type="entry name" value="BETA-HEXOSAMINIDASE A"/>
    <property type="match status" value="1"/>
</dbReference>
<dbReference type="Gene3D" id="3.20.20.80">
    <property type="entry name" value="Glycosidases"/>
    <property type="match status" value="1"/>
</dbReference>
<dbReference type="InterPro" id="IPR025705">
    <property type="entry name" value="Beta_hexosaminidase_sua/sub"/>
</dbReference>
<keyword evidence="12" id="KW-1185">Reference proteome</keyword>
<dbReference type="EC" id="3.2.1.52" evidence="7"/>
<dbReference type="Pfam" id="PF00728">
    <property type="entry name" value="Glyco_hydro_20"/>
    <property type="match status" value="1"/>
</dbReference>
<dbReference type="CDD" id="cd06562">
    <property type="entry name" value="GH20_HexA_HexB-like"/>
    <property type="match status" value="1"/>
</dbReference>
<dbReference type="FunFam" id="3.20.20.80:FF:000063">
    <property type="entry name" value="Beta-hexosaminidase"/>
    <property type="match status" value="1"/>
</dbReference>
<evidence type="ECO:0000256" key="7">
    <source>
        <dbReference type="PIRNR" id="PIRNR001093"/>
    </source>
</evidence>
<keyword evidence="6 7" id="KW-0326">Glycosidase</keyword>
<evidence type="ECO:0000259" key="9">
    <source>
        <dbReference type="Pfam" id="PF00728"/>
    </source>
</evidence>
<evidence type="ECO:0000256" key="2">
    <source>
        <dbReference type="ARBA" id="ARBA00006285"/>
    </source>
</evidence>
<dbReference type="GO" id="GO:0005975">
    <property type="term" value="P:carbohydrate metabolic process"/>
    <property type="evidence" value="ECO:0007669"/>
    <property type="project" value="InterPro"/>
</dbReference>
<evidence type="ECO:0000256" key="6">
    <source>
        <dbReference type="ARBA" id="ARBA00023295"/>
    </source>
</evidence>
<reference evidence="11 12" key="1">
    <citation type="journal article" date="2008" name="Nature">
        <title>The Trichoplax genome and the nature of placozoans.</title>
        <authorList>
            <person name="Srivastava M."/>
            <person name="Begovic E."/>
            <person name="Chapman J."/>
            <person name="Putnam N.H."/>
            <person name="Hellsten U."/>
            <person name="Kawashima T."/>
            <person name="Kuo A."/>
            <person name="Mitros T."/>
            <person name="Salamov A."/>
            <person name="Carpenter M.L."/>
            <person name="Signorovitch A.Y."/>
            <person name="Moreno M.A."/>
            <person name="Kamm K."/>
            <person name="Grimwood J."/>
            <person name="Schmutz J."/>
            <person name="Shapiro H."/>
            <person name="Grigoriev I.V."/>
            <person name="Buss L.W."/>
            <person name="Schierwater B."/>
            <person name="Dellaporta S.L."/>
            <person name="Rokhsar D.S."/>
        </authorList>
    </citation>
    <scope>NUCLEOTIDE SEQUENCE [LARGE SCALE GENOMIC DNA]</scope>
    <source>
        <strain evidence="11 12">Grell-BS-1999</strain>
    </source>
</reference>
<dbReference type="EMBL" id="DS985257">
    <property type="protein sequence ID" value="EDV20781.1"/>
    <property type="molecule type" value="Genomic_DNA"/>
</dbReference>
<dbReference type="PIRSF" id="PIRSF001093">
    <property type="entry name" value="B-hxosamndse_ab_euk"/>
    <property type="match status" value="1"/>
</dbReference>
<dbReference type="OrthoDB" id="428480at2759"/>